<name>A0A9K3I243_HELAN</name>
<reference evidence="1" key="1">
    <citation type="journal article" date="2017" name="Nature">
        <title>The sunflower genome provides insights into oil metabolism, flowering and Asterid evolution.</title>
        <authorList>
            <person name="Badouin H."/>
            <person name="Gouzy J."/>
            <person name="Grassa C.J."/>
            <person name="Murat F."/>
            <person name="Staton S.E."/>
            <person name="Cottret L."/>
            <person name="Lelandais-Briere C."/>
            <person name="Owens G.L."/>
            <person name="Carrere S."/>
            <person name="Mayjonade B."/>
            <person name="Legrand L."/>
            <person name="Gill N."/>
            <person name="Kane N.C."/>
            <person name="Bowers J.E."/>
            <person name="Hubner S."/>
            <person name="Bellec A."/>
            <person name="Berard A."/>
            <person name="Berges H."/>
            <person name="Blanchet N."/>
            <person name="Boniface M.C."/>
            <person name="Brunel D."/>
            <person name="Catrice O."/>
            <person name="Chaidir N."/>
            <person name="Claudel C."/>
            <person name="Donnadieu C."/>
            <person name="Faraut T."/>
            <person name="Fievet G."/>
            <person name="Helmstetter N."/>
            <person name="King M."/>
            <person name="Knapp S.J."/>
            <person name="Lai Z."/>
            <person name="Le Paslier M.C."/>
            <person name="Lippi Y."/>
            <person name="Lorenzon L."/>
            <person name="Mandel J.R."/>
            <person name="Marage G."/>
            <person name="Marchand G."/>
            <person name="Marquand E."/>
            <person name="Bret-Mestries E."/>
            <person name="Morien E."/>
            <person name="Nambeesan S."/>
            <person name="Nguyen T."/>
            <person name="Pegot-Espagnet P."/>
            <person name="Pouilly N."/>
            <person name="Raftis F."/>
            <person name="Sallet E."/>
            <person name="Schiex T."/>
            <person name="Thomas J."/>
            <person name="Vandecasteele C."/>
            <person name="Vares D."/>
            <person name="Vear F."/>
            <person name="Vautrin S."/>
            <person name="Crespi M."/>
            <person name="Mangin B."/>
            <person name="Burke J.M."/>
            <person name="Salse J."/>
            <person name="Munos S."/>
            <person name="Vincourt P."/>
            <person name="Rieseberg L.H."/>
            <person name="Langlade N.B."/>
        </authorList>
    </citation>
    <scope>NUCLEOTIDE SEQUENCE</scope>
    <source>
        <tissue evidence="1">Leaves</tissue>
    </source>
</reference>
<proteinExistence type="predicted"/>
<evidence type="ECO:0000313" key="1">
    <source>
        <dbReference type="EMBL" id="KAF5788979.1"/>
    </source>
</evidence>
<reference evidence="1" key="2">
    <citation type="submission" date="2020-06" db="EMBL/GenBank/DDBJ databases">
        <title>Helianthus annuus Genome sequencing and assembly Release 2.</title>
        <authorList>
            <person name="Gouzy J."/>
            <person name="Langlade N."/>
            <person name="Munos S."/>
        </authorList>
    </citation>
    <scope>NUCLEOTIDE SEQUENCE</scope>
    <source>
        <tissue evidence="1">Leaves</tissue>
    </source>
</reference>
<protein>
    <submittedName>
        <fullName evidence="1">Uncharacterized protein</fullName>
    </submittedName>
</protein>
<dbReference type="Gramene" id="mRNA:HanXRQr2_Chr09g0365501">
    <property type="protein sequence ID" value="CDS:HanXRQr2_Chr09g0365501.1"/>
    <property type="gene ID" value="HanXRQr2_Chr09g0365501"/>
</dbReference>
<evidence type="ECO:0000313" key="2">
    <source>
        <dbReference type="Proteomes" id="UP000215914"/>
    </source>
</evidence>
<gene>
    <name evidence="1" type="ORF">HanXRQr2_Chr09g0365501</name>
</gene>
<organism evidence="1 2">
    <name type="scientific">Helianthus annuus</name>
    <name type="common">Common sunflower</name>
    <dbReference type="NCBI Taxonomy" id="4232"/>
    <lineage>
        <taxon>Eukaryota</taxon>
        <taxon>Viridiplantae</taxon>
        <taxon>Streptophyta</taxon>
        <taxon>Embryophyta</taxon>
        <taxon>Tracheophyta</taxon>
        <taxon>Spermatophyta</taxon>
        <taxon>Magnoliopsida</taxon>
        <taxon>eudicotyledons</taxon>
        <taxon>Gunneridae</taxon>
        <taxon>Pentapetalae</taxon>
        <taxon>asterids</taxon>
        <taxon>campanulids</taxon>
        <taxon>Asterales</taxon>
        <taxon>Asteraceae</taxon>
        <taxon>Asteroideae</taxon>
        <taxon>Heliantheae alliance</taxon>
        <taxon>Heliantheae</taxon>
        <taxon>Helianthus</taxon>
    </lineage>
</organism>
<comment type="caution">
    <text evidence="1">The sequence shown here is derived from an EMBL/GenBank/DDBJ whole genome shotgun (WGS) entry which is preliminary data.</text>
</comment>
<sequence length="64" mass="7110">MITTGIIVYHIYYGQNIHSLNVGVSNEQPVEIPIITKHELTSILQTSLQHKCDTPGKPGTTQHN</sequence>
<dbReference type="Proteomes" id="UP000215914">
    <property type="component" value="Unassembled WGS sequence"/>
</dbReference>
<dbReference type="AlphaFoldDB" id="A0A9K3I243"/>
<keyword evidence="2" id="KW-1185">Reference proteome</keyword>
<accession>A0A9K3I243</accession>
<dbReference type="EMBL" id="MNCJ02000324">
    <property type="protein sequence ID" value="KAF5788979.1"/>
    <property type="molecule type" value="Genomic_DNA"/>
</dbReference>